<sequence>MRLRRSGWRSLKRPKTDVSAMPGCLNVARSRLLQRSQDGYALLVSVVVIATVLVMLATVTARRVQDGFFASIDLHQATQAQALALGCAHVALLNRATDSLYAGNEIMTIQEESCTIFPITGSFIDVEASVQERYYRIHIELTADEPPAIASWERVVSF</sequence>
<name>A0A0G1XMI9_9BACT</name>
<dbReference type="AlphaFoldDB" id="A0A0G1XMI9"/>
<comment type="caution">
    <text evidence="2">The sequence shown here is derived from an EMBL/GenBank/DDBJ whole genome shotgun (WGS) entry which is preliminary data.</text>
</comment>
<keyword evidence="1" id="KW-1133">Transmembrane helix</keyword>
<dbReference type="Proteomes" id="UP000034054">
    <property type="component" value="Unassembled WGS sequence"/>
</dbReference>
<evidence type="ECO:0000313" key="2">
    <source>
        <dbReference type="EMBL" id="KKW32508.1"/>
    </source>
</evidence>
<protein>
    <submittedName>
        <fullName evidence="2">Uncharacterized protein</fullName>
    </submittedName>
</protein>
<keyword evidence="1" id="KW-0472">Membrane</keyword>
<dbReference type="EMBL" id="LCRH01000026">
    <property type="protein sequence ID" value="KKW32508.1"/>
    <property type="molecule type" value="Genomic_DNA"/>
</dbReference>
<organism evidence="2 3">
    <name type="scientific">Candidatus Uhrbacteria bacterium GW2011_GWA2_52_8d</name>
    <dbReference type="NCBI Taxonomy" id="1618979"/>
    <lineage>
        <taxon>Bacteria</taxon>
        <taxon>Candidatus Uhriibacteriota</taxon>
    </lineage>
</organism>
<feature type="transmembrane region" description="Helical" evidence="1">
    <location>
        <begin position="39"/>
        <end position="59"/>
    </location>
</feature>
<evidence type="ECO:0000256" key="1">
    <source>
        <dbReference type="SAM" id="Phobius"/>
    </source>
</evidence>
<accession>A0A0G1XMI9</accession>
<proteinExistence type="predicted"/>
<reference evidence="2 3" key="1">
    <citation type="journal article" date="2015" name="Nature">
        <title>rRNA introns, odd ribosomes, and small enigmatic genomes across a large radiation of phyla.</title>
        <authorList>
            <person name="Brown C.T."/>
            <person name="Hug L.A."/>
            <person name="Thomas B.C."/>
            <person name="Sharon I."/>
            <person name="Castelle C.J."/>
            <person name="Singh A."/>
            <person name="Wilkins M.J."/>
            <person name="Williams K.H."/>
            <person name="Banfield J.F."/>
        </authorList>
    </citation>
    <scope>NUCLEOTIDE SEQUENCE [LARGE SCALE GENOMIC DNA]</scope>
</reference>
<evidence type="ECO:0000313" key="3">
    <source>
        <dbReference type="Proteomes" id="UP000034054"/>
    </source>
</evidence>
<keyword evidence="1" id="KW-0812">Transmembrane</keyword>
<gene>
    <name evidence="2" type="ORF">UY76_C0026G0008</name>
</gene>